<gene>
    <name evidence="1" type="ORF">VNI00_015535</name>
</gene>
<keyword evidence="2" id="KW-1185">Reference proteome</keyword>
<evidence type="ECO:0008006" key="3">
    <source>
        <dbReference type="Google" id="ProtNLM"/>
    </source>
</evidence>
<organism evidence="1 2">
    <name type="scientific">Paramarasmius palmivorus</name>
    <dbReference type="NCBI Taxonomy" id="297713"/>
    <lineage>
        <taxon>Eukaryota</taxon>
        <taxon>Fungi</taxon>
        <taxon>Dikarya</taxon>
        <taxon>Basidiomycota</taxon>
        <taxon>Agaricomycotina</taxon>
        <taxon>Agaricomycetes</taxon>
        <taxon>Agaricomycetidae</taxon>
        <taxon>Agaricales</taxon>
        <taxon>Marasmiineae</taxon>
        <taxon>Marasmiaceae</taxon>
        <taxon>Paramarasmius</taxon>
    </lineage>
</organism>
<dbReference type="AlphaFoldDB" id="A0AAW0BKW3"/>
<sequence length="192" mass="21224">MSTTLTRLVLSCIRTPGPSSDWLCPVHPTLRVPQVGRKRFRNAQISVFAAFTVNFGPQTVCYPHLDLKNLAYGWCAITALGDYDWHAGSHLVLWDLKLIIEFPPGTSIFIPSALVTHSNTAIAPSERRYSFTMYSAGGLFRWVEHGFISEKVYNSTLNKAEATLAGKERWASGFALFSTLADLKASAQNATL</sequence>
<comment type="caution">
    <text evidence="1">The sequence shown here is derived from an EMBL/GenBank/DDBJ whole genome shotgun (WGS) entry which is preliminary data.</text>
</comment>
<dbReference type="Gene3D" id="3.60.130.30">
    <property type="match status" value="1"/>
</dbReference>
<proteinExistence type="predicted"/>
<dbReference type="Proteomes" id="UP001383192">
    <property type="component" value="Unassembled WGS sequence"/>
</dbReference>
<protein>
    <recommendedName>
        <fullName evidence="3">Prolyl 4-hydroxylase alpha subunit Fe(2+) 2OG dioxygenase domain-containing protein</fullName>
    </recommendedName>
</protein>
<name>A0AAW0BKW3_9AGAR</name>
<accession>A0AAW0BKW3</accession>
<evidence type="ECO:0000313" key="2">
    <source>
        <dbReference type="Proteomes" id="UP001383192"/>
    </source>
</evidence>
<reference evidence="1 2" key="1">
    <citation type="submission" date="2024-01" db="EMBL/GenBank/DDBJ databases">
        <title>A draft genome for a cacao thread blight-causing isolate of Paramarasmius palmivorus.</title>
        <authorList>
            <person name="Baruah I.K."/>
            <person name="Bukari Y."/>
            <person name="Amoako-Attah I."/>
            <person name="Meinhardt L.W."/>
            <person name="Bailey B.A."/>
            <person name="Cohen S.P."/>
        </authorList>
    </citation>
    <scope>NUCLEOTIDE SEQUENCE [LARGE SCALE GENOMIC DNA]</scope>
    <source>
        <strain evidence="1 2">GH-12</strain>
    </source>
</reference>
<dbReference type="EMBL" id="JAYKXP010000102">
    <property type="protein sequence ID" value="KAK7026662.1"/>
    <property type="molecule type" value="Genomic_DNA"/>
</dbReference>
<evidence type="ECO:0000313" key="1">
    <source>
        <dbReference type="EMBL" id="KAK7026662.1"/>
    </source>
</evidence>